<reference evidence="5" key="1">
    <citation type="submission" date="2017-04" db="EMBL/GenBank/DDBJ databases">
        <authorList>
            <person name="Varghese N."/>
            <person name="Submissions S."/>
        </authorList>
    </citation>
    <scope>NUCLEOTIDE SEQUENCE [LARGE SCALE GENOMIC DNA]</scope>
    <source>
        <strain evidence="5">DSM 12126</strain>
    </source>
</reference>
<dbReference type="PANTHER" id="PTHR30273:SF2">
    <property type="entry name" value="PROTEIN FECR"/>
    <property type="match status" value="1"/>
</dbReference>
<keyword evidence="1" id="KW-0812">Transmembrane</keyword>
<organism evidence="4 5">
    <name type="scientific">Pedobacter africanus</name>
    <dbReference type="NCBI Taxonomy" id="151894"/>
    <lineage>
        <taxon>Bacteria</taxon>
        <taxon>Pseudomonadati</taxon>
        <taxon>Bacteroidota</taxon>
        <taxon>Sphingobacteriia</taxon>
        <taxon>Sphingobacteriales</taxon>
        <taxon>Sphingobacteriaceae</taxon>
        <taxon>Pedobacter</taxon>
    </lineage>
</organism>
<protein>
    <submittedName>
        <fullName evidence="4">FecR family protein</fullName>
    </submittedName>
</protein>
<gene>
    <name evidence="4" type="ORF">SAMN04488524_0998</name>
</gene>
<dbReference type="AlphaFoldDB" id="A0A1W1ZUV1"/>
<name>A0A1W1ZUV1_9SPHI</name>
<keyword evidence="5" id="KW-1185">Reference proteome</keyword>
<dbReference type="Proteomes" id="UP000192756">
    <property type="component" value="Unassembled WGS sequence"/>
</dbReference>
<dbReference type="Pfam" id="PF16344">
    <property type="entry name" value="FecR_C"/>
    <property type="match status" value="1"/>
</dbReference>
<sequence>MDIAYLVFKFNNGSITPEELQILLDWYNSHDDQKVTILSKEDESLEAVKARMLATLLAKVNHSRDQKPVKIMSKTRWIAAAAAVIVITFSTWLVLNHKTQTKTSAPLQTGIIRPGGNKATLTLSNGQTIQLKDSQAGIVAGDKITYTDGSLVENTASAQPADADKLLSLHTPRGGTYKIILPDGTQVWLNAQTTIKYPLHFSTAKRVVELEGEAFFQVKSIYKPDGGKLPFKVISKHQEVEVLGTQFNITAYPEQATGKTTLVEGKVEVSDQQRHVVLKPNEQAITLNGKTTVIPVNPANYTAWRDGKFSFDGKTFEETMDEIGRWYDLDIVYAGKMPKEQELTGDAYRNQNIRFLLRLLGTAEVDYNLDVNHRRLTIKGKKNRI</sequence>
<dbReference type="EMBL" id="FWXT01000001">
    <property type="protein sequence ID" value="SMC52210.1"/>
    <property type="molecule type" value="Genomic_DNA"/>
</dbReference>
<dbReference type="Pfam" id="PF04773">
    <property type="entry name" value="FecR"/>
    <property type="match status" value="1"/>
</dbReference>
<dbReference type="InterPro" id="IPR012373">
    <property type="entry name" value="Ferrdict_sens_TM"/>
</dbReference>
<evidence type="ECO:0000313" key="5">
    <source>
        <dbReference type="Proteomes" id="UP000192756"/>
    </source>
</evidence>
<dbReference type="Gene3D" id="3.55.50.30">
    <property type="match status" value="1"/>
</dbReference>
<feature type="transmembrane region" description="Helical" evidence="1">
    <location>
        <begin position="77"/>
        <end position="95"/>
    </location>
</feature>
<evidence type="ECO:0000259" key="2">
    <source>
        <dbReference type="Pfam" id="PF04773"/>
    </source>
</evidence>
<keyword evidence="1" id="KW-0472">Membrane</keyword>
<dbReference type="OrthoDB" id="649666at2"/>
<proteinExistence type="predicted"/>
<feature type="domain" description="Protein FecR C-terminal" evidence="3">
    <location>
        <begin position="308"/>
        <end position="378"/>
    </location>
</feature>
<evidence type="ECO:0000313" key="4">
    <source>
        <dbReference type="EMBL" id="SMC52210.1"/>
    </source>
</evidence>
<dbReference type="PANTHER" id="PTHR30273">
    <property type="entry name" value="PERIPLASMIC SIGNAL SENSOR AND SIGMA FACTOR ACTIVATOR FECR-RELATED"/>
    <property type="match status" value="1"/>
</dbReference>
<evidence type="ECO:0000256" key="1">
    <source>
        <dbReference type="SAM" id="Phobius"/>
    </source>
</evidence>
<dbReference type="GO" id="GO:0016989">
    <property type="term" value="F:sigma factor antagonist activity"/>
    <property type="evidence" value="ECO:0007669"/>
    <property type="project" value="TreeGrafter"/>
</dbReference>
<keyword evidence="1" id="KW-1133">Transmembrane helix</keyword>
<feature type="domain" description="FecR protein" evidence="2">
    <location>
        <begin position="169"/>
        <end position="268"/>
    </location>
</feature>
<evidence type="ECO:0000259" key="3">
    <source>
        <dbReference type="Pfam" id="PF16344"/>
    </source>
</evidence>
<accession>A0A1W1ZUV1</accession>
<dbReference type="RefSeq" id="WP_084237280.1">
    <property type="nucleotide sequence ID" value="NZ_FWXT01000001.1"/>
</dbReference>
<dbReference type="InterPro" id="IPR032508">
    <property type="entry name" value="FecR_C"/>
</dbReference>
<dbReference type="PIRSF" id="PIRSF018266">
    <property type="entry name" value="FecR"/>
    <property type="match status" value="1"/>
</dbReference>
<dbReference type="Gene3D" id="2.60.120.1440">
    <property type="match status" value="1"/>
</dbReference>
<dbReference type="STRING" id="151894.SAMN04488524_0998"/>
<dbReference type="InterPro" id="IPR006860">
    <property type="entry name" value="FecR"/>
</dbReference>